<dbReference type="STRING" id="92947.BVG79_01707"/>
<feature type="transmembrane region" description="Helical" evidence="1">
    <location>
        <begin position="238"/>
        <end position="255"/>
    </location>
</feature>
<feature type="domain" description="EamA" evidence="2">
    <location>
        <begin position="148"/>
        <end position="273"/>
    </location>
</feature>
<dbReference type="InterPro" id="IPR037185">
    <property type="entry name" value="EmrE-like"/>
</dbReference>
<evidence type="ECO:0000313" key="3">
    <source>
        <dbReference type="EMBL" id="ARO15051.1"/>
    </source>
</evidence>
<keyword evidence="1" id="KW-0812">Transmembrane</keyword>
<dbReference type="InterPro" id="IPR000620">
    <property type="entry name" value="EamA_dom"/>
</dbReference>
<evidence type="ECO:0000313" key="4">
    <source>
        <dbReference type="Proteomes" id="UP000242447"/>
    </source>
</evidence>
<evidence type="ECO:0000256" key="1">
    <source>
        <dbReference type="SAM" id="Phobius"/>
    </source>
</evidence>
<dbReference type="EMBL" id="CP019937">
    <property type="protein sequence ID" value="ARO15051.1"/>
    <property type="molecule type" value="Genomic_DNA"/>
</dbReference>
<dbReference type="RefSeq" id="WP_085786496.1">
    <property type="nucleotide sequence ID" value="NZ_CP019937.1"/>
</dbReference>
<dbReference type="GO" id="GO:0016020">
    <property type="term" value="C:membrane"/>
    <property type="evidence" value="ECO:0007669"/>
    <property type="project" value="InterPro"/>
</dbReference>
<dbReference type="Proteomes" id="UP000242447">
    <property type="component" value="Chromosome"/>
</dbReference>
<feature type="transmembrane region" description="Helical" evidence="1">
    <location>
        <begin position="65"/>
        <end position="88"/>
    </location>
</feature>
<reference evidence="3 4" key="1">
    <citation type="submission" date="2017-02" db="EMBL/GenBank/DDBJ databases">
        <title>Ketogulonicigenium robustum SPU B003 Genome sequencing and assembly.</title>
        <authorList>
            <person name="Li Y."/>
            <person name="Liu L."/>
            <person name="Wang C."/>
            <person name="Zhang M."/>
            <person name="Zhang T."/>
            <person name="Zhang Y."/>
        </authorList>
    </citation>
    <scope>NUCLEOTIDE SEQUENCE [LARGE SCALE GENOMIC DNA]</scope>
    <source>
        <strain evidence="3 4">SPU_B003</strain>
    </source>
</reference>
<proteinExistence type="predicted"/>
<dbReference type="SUPFAM" id="SSF103481">
    <property type="entry name" value="Multidrug resistance efflux transporter EmrE"/>
    <property type="match status" value="2"/>
</dbReference>
<feature type="transmembrane region" description="Helical" evidence="1">
    <location>
        <begin position="122"/>
        <end position="140"/>
    </location>
</feature>
<dbReference type="KEGG" id="kro:BVG79_01707"/>
<keyword evidence="1" id="KW-1133">Transmembrane helix</keyword>
<name>A0A1W6P0X5_9RHOB</name>
<feature type="transmembrane region" description="Helical" evidence="1">
    <location>
        <begin position="207"/>
        <end position="226"/>
    </location>
</feature>
<evidence type="ECO:0000259" key="2">
    <source>
        <dbReference type="Pfam" id="PF00892"/>
    </source>
</evidence>
<feature type="transmembrane region" description="Helical" evidence="1">
    <location>
        <begin position="34"/>
        <end position="53"/>
    </location>
</feature>
<accession>A0A1W6P0X5</accession>
<dbReference type="Pfam" id="PF00892">
    <property type="entry name" value="EamA"/>
    <property type="match status" value="2"/>
</dbReference>
<keyword evidence="4" id="KW-1185">Reference proteome</keyword>
<dbReference type="PANTHER" id="PTHR22911">
    <property type="entry name" value="ACYL-MALONYL CONDENSING ENZYME-RELATED"/>
    <property type="match status" value="1"/>
</dbReference>
<dbReference type="AlphaFoldDB" id="A0A1W6P0X5"/>
<dbReference type="OrthoDB" id="7165334at2"/>
<feature type="transmembrane region" description="Helical" evidence="1">
    <location>
        <begin position="94"/>
        <end position="115"/>
    </location>
</feature>
<feature type="transmembrane region" description="Helical" evidence="1">
    <location>
        <begin position="261"/>
        <end position="279"/>
    </location>
</feature>
<feature type="domain" description="EamA" evidence="2">
    <location>
        <begin position="7"/>
        <end position="137"/>
    </location>
</feature>
<dbReference type="Gene3D" id="1.10.3730.20">
    <property type="match status" value="2"/>
</dbReference>
<feature type="transmembrane region" description="Helical" evidence="1">
    <location>
        <begin position="146"/>
        <end position="164"/>
    </location>
</feature>
<keyword evidence="1" id="KW-0472">Membrane</keyword>
<dbReference type="PANTHER" id="PTHR22911:SF135">
    <property type="entry name" value="BLR4310 PROTEIN"/>
    <property type="match status" value="1"/>
</dbReference>
<feature type="transmembrane region" description="Helical" evidence="1">
    <location>
        <begin position="176"/>
        <end position="195"/>
    </location>
</feature>
<organism evidence="3 4">
    <name type="scientific">Ketogulonicigenium robustum</name>
    <dbReference type="NCBI Taxonomy" id="92947"/>
    <lineage>
        <taxon>Bacteria</taxon>
        <taxon>Pseudomonadati</taxon>
        <taxon>Pseudomonadota</taxon>
        <taxon>Alphaproteobacteria</taxon>
        <taxon>Rhodobacterales</taxon>
        <taxon>Roseobacteraceae</taxon>
        <taxon>Ketogulonicigenium</taxon>
    </lineage>
</organism>
<sequence>MNNFHAALLLTLAMAGFAIEDAMFKVAAADLPQGTLLTLVGFLGALLLAIVAWRKGERVISPTFFHPIVIIRNLAELAGTACMVMAITTAPLTLATAVAQALPLAVMVGAAIFLGEQIGWRRWIAVCVGFAGVMVILRPGTHGFDIHALWAVGAVIGLAVRDVSTRCIPPHISSSALATWGFTCSGCAGLMIAAAQGQLPMPQGTQWLPILLAVVSGIAAYLALIISSRIGELSAVIPFRYTRLLFAMILAILIFHERPDIWTLVGSAMIVGSGLYALYRERKRMRSMMG</sequence>
<gene>
    <name evidence="3" type="ORF">BVG79_01707</name>
</gene>
<protein>
    <submittedName>
        <fullName evidence="3">Integral membrane protein</fullName>
    </submittedName>
</protein>